<organism evidence="13 14">
    <name type="scientific">Priestia endophytica</name>
    <dbReference type="NCBI Taxonomy" id="135735"/>
    <lineage>
        <taxon>Bacteria</taxon>
        <taxon>Bacillati</taxon>
        <taxon>Bacillota</taxon>
        <taxon>Bacilli</taxon>
        <taxon>Bacillales</taxon>
        <taxon>Bacillaceae</taxon>
        <taxon>Priestia</taxon>
    </lineage>
</organism>
<dbReference type="SUPFAM" id="SSF52743">
    <property type="entry name" value="Subtilisin-like"/>
    <property type="match status" value="1"/>
</dbReference>
<keyword evidence="5" id="KW-0732">Signal</keyword>
<dbReference type="InterPro" id="IPR003137">
    <property type="entry name" value="PA_domain"/>
</dbReference>
<dbReference type="PROSITE" id="PS00136">
    <property type="entry name" value="SUBTILASE_ASP"/>
    <property type="match status" value="1"/>
</dbReference>
<keyword evidence="7 9" id="KW-0720">Serine protease</keyword>
<evidence type="ECO:0000259" key="12">
    <source>
        <dbReference type="Pfam" id="PF02225"/>
    </source>
</evidence>
<feature type="active site" description="Charge relay system" evidence="8 9">
    <location>
        <position position="158"/>
    </location>
</feature>
<evidence type="ECO:0000256" key="1">
    <source>
        <dbReference type="ARBA" id="ARBA00011073"/>
    </source>
</evidence>
<feature type="active site" description="Charge relay system" evidence="8 9">
    <location>
        <position position="198"/>
    </location>
</feature>
<dbReference type="PROSITE" id="PS00138">
    <property type="entry name" value="SUBTILASE_SER"/>
    <property type="match status" value="1"/>
</dbReference>
<feature type="domain" description="PA" evidence="12">
    <location>
        <begin position="345"/>
        <end position="422"/>
    </location>
</feature>
<evidence type="ECO:0000256" key="9">
    <source>
        <dbReference type="PROSITE-ProRule" id="PRU01240"/>
    </source>
</evidence>
<evidence type="ECO:0000256" key="3">
    <source>
        <dbReference type="ARBA" id="ARBA00022525"/>
    </source>
</evidence>
<evidence type="ECO:0000313" key="14">
    <source>
        <dbReference type="Proteomes" id="UP000250174"/>
    </source>
</evidence>
<evidence type="ECO:0000256" key="2">
    <source>
        <dbReference type="ARBA" id="ARBA00022512"/>
    </source>
</evidence>
<comment type="similarity">
    <text evidence="1 9 10">Belongs to the peptidase S8 family.</text>
</comment>
<evidence type="ECO:0008006" key="15">
    <source>
        <dbReference type="Google" id="ProtNLM"/>
    </source>
</evidence>
<dbReference type="GO" id="GO:0006508">
    <property type="term" value="P:proteolysis"/>
    <property type="evidence" value="ECO:0007669"/>
    <property type="project" value="UniProtKB-KW"/>
</dbReference>
<dbReference type="EMBL" id="LVYK01000057">
    <property type="protein sequence ID" value="RAS73061.1"/>
    <property type="molecule type" value="Genomic_DNA"/>
</dbReference>
<evidence type="ECO:0000256" key="6">
    <source>
        <dbReference type="ARBA" id="ARBA00022801"/>
    </source>
</evidence>
<protein>
    <recommendedName>
        <fullName evidence="15">Minor extracellular serine protease Vpr</fullName>
    </recommendedName>
</protein>
<evidence type="ECO:0000256" key="7">
    <source>
        <dbReference type="ARBA" id="ARBA00022825"/>
    </source>
</evidence>
<sequence>MKSAVCETLCERCFFMRKCFFISIVLCFLLLPIDVYGQAFEKPPSIDNALSQKLQKTIIVVKKGHLQEAVRNVKEHYPNVKIRNMYHHVFEGFSVEGLGIDLQAIKKEKWTEQLFGVTYYQQTMNESVPFIGGDEVRGIFDTENKRLTGKGVKIGIIDTGINMLHRDLQHSYKGGYDFVDVDEYPMETVEKQGPPTYHGTHVAGIIGANGKMKGVAPEADIYMYRALGPGGMGSSEQVILAIEKAIEEKMDVLNLSLGNEINGPDWPTSLAVNEAVRQGVVVVAANGNSGPDLWTVGAPATASEAISVGASAPPLKLPYLEVNRKKVALQKLQGSPNWNLEQSYEIVAGGYGQKNELEDARGKVVLVKRGKISFTEKALNAEKAGAKGVLISNNERGLFAGALQSELKIPVAAISHNDGEELLSKKKDKRLYGVTQYEEIQDKIAPFSSRGPVTTTWEIKPDVLAPGMEINSTALKDYMSLHGTSMAAPHVAGACALILQAHPSWSPNQVKAALMNTAVSLQDDKKRNLPAYVQGSGRIDLKRAIEQTLFVTPSLSLGIVHETKKGETTKKASLTVENISEEPKRLSLQFPKREGIRWEAPLFIDVLPHEKKEIMVKAVIENSRLKKGLHDGLVSVKDSTREIHLPYLFIIGEPSYPKVMGFQFSRVKRDDLYQYELFLPEGADKLGIALYEKDTLRFVQYVDVRENIGRGRFTSVVERSLLPVKGEYKAVIFVYKNAKQQTFEGEITIE</sequence>
<dbReference type="InterPro" id="IPR036852">
    <property type="entry name" value="Peptidase_S8/S53_dom_sf"/>
</dbReference>
<dbReference type="InterPro" id="IPR023828">
    <property type="entry name" value="Peptidase_S8_Ser-AS"/>
</dbReference>
<dbReference type="InterPro" id="IPR015500">
    <property type="entry name" value="Peptidase_S8_subtilisin-rel"/>
</dbReference>
<dbReference type="PROSITE" id="PS51892">
    <property type="entry name" value="SUBTILASE"/>
    <property type="match status" value="1"/>
</dbReference>
<dbReference type="InterPro" id="IPR046450">
    <property type="entry name" value="PA_dom_sf"/>
</dbReference>
<feature type="active site" description="Charge relay system" evidence="8 9">
    <location>
        <position position="485"/>
    </location>
</feature>
<evidence type="ECO:0000259" key="11">
    <source>
        <dbReference type="Pfam" id="PF00082"/>
    </source>
</evidence>
<evidence type="ECO:0000256" key="4">
    <source>
        <dbReference type="ARBA" id="ARBA00022670"/>
    </source>
</evidence>
<dbReference type="Pfam" id="PF00082">
    <property type="entry name" value="Peptidase_S8"/>
    <property type="match status" value="1"/>
</dbReference>
<evidence type="ECO:0000256" key="10">
    <source>
        <dbReference type="RuleBase" id="RU003355"/>
    </source>
</evidence>
<dbReference type="Proteomes" id="UP000250174">
    <property type="component" value="Unassembled WGS sequence"/>
</dbReference>
<keyword evidence="3" id="KW-0964">Secreted</keyword>
<proteinExistence type="inferred from homology"/>
<dbReference type="InterPro" id="IPR000209">
    <property type="entry name" value="Peptidase_S8/S53_dom"/>
</dbReference>
<dbReference type="AlphaFoldDB" id="A0AAX1Q4F2"/>
<keyword evidence="2" id="KW-0134">Cell wall</keyword>
<dbReference type="CDD" id="cd07474">
    <property type="entry name" value="Peptidases_S8_subtilisin_Vpr-like"/>
    <property type="match status" value="1"/>
</dbReference>
<gene>
    <name evidence="13" type="ORF">A3864_21460</name>
</gene>
<evidence type="ECO:0000256" key="5">
    <source>
        <dbReference type="ARBA" id="ARBA00022729"/>
    </source>
</evidence>
<evidence type="ECO:0000256" key="8">
    <source>
        <dbReference type="PIRSR" id="PIRSR615500-1"/>
    </source>
</evidence>
<dbReference type="Gene3D" id="3.40.50.200">
    <property type="entry name" value="Peptidase S8/S53 domain"/>
    <property type="match status" value="1"/>
</dbReference>
<dbReference type="PANTHER" id="PTHR43806:SF65">
    <property type="entry name" value="SERINE PROTEASE APRX"/>
    <property type="match status" value="1"/>
</dbReference>
<feature type="domain" description="Peptidase S8/S53" evidence="11">
    <location>
        <begin position="149"/>
        <end position="536"/>
    </location>
</feature>
<accession>A0AAX1Q4F2</accession>
<dbReference type="GO" id="GO:0004252">
    <property type="term" value="F:serine-type endopeptidase activity"/>
    <property type="evidence" value="ECO:0007669"/>
    <property type="project" value="UniProtKB-UniRule"/>
</dbReference>
<dbReference type="Gene3D" id="3.50.30.30">
    <property type="match status" value="1"/>
</dbReference>
<keyword evidence="4 9" id="KW-0645">Protease</keyword>
<reference evidence="13 14" key="1">
    <citation type="submission" date="2016-03" db="EMBL/GenBank/DDBJ databases">
        <title>Comparison of Bacillus endophyticus and B. anthracis characteristics using whole genome sequence analysis and microbiological techniques.</title>
        <authorList>
            <person name="Lekota K.E."/>
            <person name="Mafofo J."/>
            <person name="Rees J."/>
            <person name="Muchadeyi F.C."/>
            <person name="Madoroba E."/>
            <person name="Van Heerden H."/>
        </authorList>
    </citation>
    <scope>NUCLEOTIDE SEQUENCE [LARGE SCALE GENOMIC DNA]</scope>
    <source>
        <strain evidence="13 14">3631_10C</strain>
    </source>
</reference>
<dbReference type="Pfam" id="PF02225">
    <property type="entry name" value="PA"/>
    <property type="match status" value="1"/>
</dbReference>
<dbReference type="InterPro" id="IPR023827">
    <property type="entry name" value="Peptidase_S8_Asp-AS"/>
</dbReference>
<dbReference type="PROSITE" id="PS00137">
    <property type="entry name" value="SUBTILASE_HIS"/>
    <property type="match status" value="1"/>
</dbReference>
<dbReference type="InterPro" id="IPR050131">
    <property type="entry name" value="Peptidase_S8_subtilisin-like"/>
</dbReference>
<dbReference type="InterPro" id="IPR022398">
    <property type="entry name" value="Peptidase_S8_His-AS"/>
</dbReference>
<dbReference type="PANTHER" id="PTHR43806">
    <property type="entry name" value="PEPTIDASE S8"/>
    <property type="match status" value="1"/>
</dbReference>
<keyword evidence="6 9" id="KW-0378">Hydrolase</keyword>
<dbReference type="SUPFAM" id="SSF52025">
    <property type="entry name" value="PA domain"/>
    <property type="match status" value="1"/>
</dbReference>
<comment type="caution">
    <text evidence="13">The sequence shown here is derived from an EMBL/GenBank/DDBJ whole genome shotgun (WGS) entry which is preliminary data.</text>
</comment>
<evidence type="ECO:0000313" key="13">
    <source>
        <dbReference type="EMBL" id="RAS73061.1"/>
    </source>
</evidence>
<dbReference type="CDD" id="cd02133">
    <property type="entry name" value="PA_C5a_like"/>
    <property type="match status" value="1"/>
</dbReference>
<dbReference type="PRINTS" id="PR00723">
    <property type="entry name" value="SUBTILISIN"/>
</dbReference>
<dbReference type="InterPro" id="IPR034213">
    <property type="entry name" value="S8_Vpr-like"/>
</dbReference>
<name>A0AAX1Q4F2_9BACI</name>